<dbReference type="Proteomes" id="UP001576780">
    <property type="component" value="Unassembled WGS sequence"/>
</dbReference>
<evidence type="ECO:0000313" key="5">
    <source>
        <dbReference type="Proteomes" id="UP001576780"/>
    </source>
</evidence>
<dbReference type="SUPFAM" id="SSF53067">
    <property type="entry name" value="Actin-like ATPase domain"/>
    <property type="match status" value="1"/>
</dbReference>
<gene>
    <name evidence="4" type="ORF">ACE1CA_10210</name>
</gene>
<feature type="domain" description="Carbamoyltransferase C-terminal" evidence="3">
    <location>
        <begin position="403"/>
        <end position="571"/>
    </location>
</feature>
<dbReference type="Gene3D" id="3.30.420.40">
    <property type="match status" value="2"/>
</dbReference>
<dbReference type="CDD" id="cd24098">
    <property type="entry name" value="ASKHA_NBD_TobZ_N"/>
    <property type="match status" value="1"/>
</dbReference>
<dbReference type="InterPro" id="IPR003696">
    <property type="entry name" value="Carbtransf_dom"/>
</dbReference>
<dbReference type="Pfam" id="PF02543">
    <property type="entry name" value="Carbam_trans_N"/>
    <property type="match status" value="1"/>
</dbReference>
<protein>
    <submittedName>
        <fullName evidence="4">Carbamoyltransferase</fullName>
    </submittedName>
</protein>
<accession>A0ABV4WII1</accession>
<dbReference type="EMBL" id="JBHFNT010000075">
    <property type="protein sequence ID" value="MFB2834893.1"/>
    <property type="molecule type" value="Genomic_DNA"/>
</dbReference>
<dbReference type="InterPro" id="IPR031730">
    <property type="entry name" value="Carbam_trans_C"/>
</dbReference>
<proteinExistence type="inferred from homology"/>
<comment type="similarity">
    <text evidence="1">Belongs to the NodU/CmcH family.</text>
</comment>
<dbReference type="InterPro" id="IPR038152">
    <property type="entry name" value="Carbam_trans_C_sf"/>
</dbReference>
<dbReference type="RefSeq" id="WP_413277322.1">
    <property type="nucleotide sequence ID" value="NZ_JBHFNT010000075.1"/>
</dbReference>
<dbReference type="PANTHER" id="PTHR34847:SF1">
    <property type="entry name" value="NODULATION PROTEIN U"/>
    <property type="match status" value="1"/>
</dbReference>
<organism evidence="4 5">
    <name type="scientific">Floridaenema evergladense BLCC-F167</name>
    <dbReference type="NCBI Taxonomy" id="3153639"/>
    <lineage>
        <taxon>Bacteria</taxon>
        <taxon>Bacillati</taxon>
        <taxon>Cyanobacteriota</taxon>
        <taxon>Cyanophyceae</taxon>
        <taxon>Oscillatoriophycideae</taxon>
        <taxon>Aerosakkonematales</taxon>
        <taxon>Aerosakkonemataceae</taxon>
        <taxon>Floridanema</taxon>
        <taxon>Floridanema evergladense</taxon>
    </lineage>
</organism>
<sequence length="578" mass="65264">MYTLGINAVYHDSAACLLKDGQVIAAAEEERFTHIKHAKRPIPFSTYELPFHAINYCLQEAGIILTEVDQIAYSYDPFISLGKYSNEATITLPLEPSAQPIPAEWESVWEPLFLSYIVNAPRHLVGGVPHHLKAQFQGISLNNLQWHFVPHHLAHVASAFYPSPYEEAAVLTLDGRGEKATTNYAVGKDNQLELLGQVNMPHSLGILYEQVTEYLGFLHSSDEYKVMALASFGQPKYVDYFREIITLKTNGQYTIKTPELKEHFGTPRQKGEPLEQHHYDLAHSLQLVLEETVLQIANWLHEITKSDNLCMAGGVALNCVMNARIRDRSPFKNIWVQPAAGDAGTALGAALWIDAKKGENNHRSYQMNHVFLGPSYSDREIEKFIQWAKLPYRKLINIAEETAEILAQNKIIGWFQGRMEFGPRALGGRSILASPIDAEMQAKLNEIKDREDFRPVAPVVLEEEAANWFTNAKTSPFMLFIYDVLPEKAEKITAVRHVDGTARIQTINRQQNPLYYDLIKAFQMRTGVPVLVNTSFNTRGEPIVCSPRDAIECFWTSPLDALIIGSFLLEKCPKSQRE</sequence>
<feature type="domain" description="Carbamoyltransferase" evidence="2">
    <location>
        <begin position="4"/>
        <end position="351"/>
    </location>
</feature>
<evidence type="ECO:0000256" key="1">
    <source>
        <dbReference type="ARBA" id="ARBA00006129"/>
    </source>
</evidence>
<dbReference type="Pfam" id="PF16861">
    <property type="entry name" value="Carbam_trans_C"/>
    <property type="match status" value="1"/>
</dbReference>
<dbReference type="InterPro" id="IPR043129">
    <property type="entry name" value="ATPase_NBD"/>
</dbReference>
<dbReference type="Gene3D" id="3.90.870.20">
    <property type="entry name" value="Carbamoyltransferase, C-terminal domain"/>
    <property type="match status" value="1"/>
</dbReference>
<name>A0ABV4WII1_9CYAN</name>
<evidence type="ECO:0000313" key="4">
    <source>
        <dbReference type="EMBL" id="MFB2834893.1"/>
    </source>
</evidence>
<dbReference type="PANTHER" id="PTHR34847">
    <property type="entry name" value="NODULATION PROTEIN U"/>
    <property type="match status" value="1"/>
</dbReference>
<reference evidence="4 5" key="1">
    <citation type="submission" date="2024-09" db="EMBL/GenBank/DDBJ databases">
        <title>Floridaenema gen nov. (Aerosakkonemataceae, Aerosakkonematales ord. nov., Cyanobacteria) from benthic tropical and subtropical fresh waters, with the description of four new species.</title>
        <authorList>
            <person name="Moretto J.A."/>
            <person name="Berthold D.E."/>
            <person name="Lefler F.W."/>
            <person name="Huang I.-S."/>
            <person name="Laughinghouse H. IV."/>
        </authorList>
    </citation>
    <scope>NUCLEOTIDE SEQUENCE [LARGE SCALE GENOMIC DNA]</scope>
    <source>
        <strain evidence="4 5">BLCC-F167</strain>
    </source>
</reference>
<dbReference type="InterPro" id="IPR051338">
    <property type="entry name" value="NodU/CmcH_Carbamoyltrnsfr"/>
</dbReference>
<evidence type="ECO:0000259" key="3">
    <source>
        <dbReference type="Pfam" id="PF16861"/>
    </source>
</evidence>
<comment type="caution">
    <text evidence="4">The sequence shown here is derived from an EMBL/GenBank/DDBJ whole genome shotgun (WGS) entry which is preliminary data.</text>
</comment>
<keyword evidence="5" id="KW-1185">Reference proteome</keyword>
<evidence type="ECO:0000259" key="2">
    <source>
        <dbReference type="Pfam" id="PF02543"/>
    </source>
</evidence>